<dbReference type="Proteomes" id="UP000095009">
    <property type="component" value="Unassembled WGS sequence"/>
</dbReference>
<feature type="transmembrane region" description="Helical" evidence="14">
    <location>
        <begin position="43"/>
        <end position="62"/>
    </location>
</feature>
<dbReference type="OrthoDB" id="4769at2759"/>
<dbReference type="EMBL" id="KV454408">
    <property type="protein sequence ID" value="ODQ66631.1"/>
    <property type="molecule type" value="Genomic_DNA"/>
</dbReference>
<dbReference type="Pfam" id="PF04922">
    <property type="entry name" value="DIE2_ALG10"/>
    <property type="match status" value="1"/>
</dbReference>
<evidence type="ECO:0000256" key="7">
    <source>
        <dbReference type="ARBA" id="ARBA00022679"/>
    </source>
</evidence>
<evidence type="ECO:0000256" key="6">
    <source>
        <dbReference type="ARBA" id="ARBA00022676"/>
    </source>
</evidence>
<dbReference type="InterPro" id="IPR016900">
    <property type="entry name" value="Alg10"/>
</dbReference>
<accession>A0A1E3PMG0</accession>
<evidence type="ECO:0000256" key="2">
    <source>
        <dbReference type="ARBA" id="ARBA00004922"/>
    </source>
</evidence>
<dbReference type="GO" id="GO:0006488">
    <property type="term" value="P:dolichol-linked oligosaccharide biosynthetic process"/>
    <property type="evidence" value="ECO:0007669"/>
    <property type="project" value="UniProtKB-UniRule"/>
</dbReference>
<feature type="transmembrane region" description="Helical" evidence="14">
    <location>
        <begin position="375"/>
        <end position="395"/>
    </location>
</feature>
<dbReference type="STRING" id="857566.A0A1E3PMG0"/>
<feature type="transmembrane region" description="Helical" evidence="14">
    <location>
        <begin position="74"/>
        <end position="93"/>
    </location>
</feature>
<feature type="transmembrane region" description="Helical" evidence="14">
    <location>
        <begin position="246"/>
        <end position="264"/>
    </location>
</feature>
<dbReference type="EC" id="2.4.1.256" evidence="4 14"/>
<evidence type="ECO:0000256" key="1">
    <source>
        <dbReference type="ARBA" id="ARBA00004477"/>
    </source>
</evidence>
<dbReference type="PANTHER" id="PTHR12989:SF10">
    <property type="entry name" value="DOL-P-GLC:GLC(2)MAN(9)GLCNAC(2)-PP-DOL ALPHA-1,2-GLUCOSYLTRANSFERASE-RELATED"/>
    <property type="match status" value="1"/>
</dbReference>
<sequence>MFLLVNVKVQMPYIDEIFHIPQTQRYCDEDYYSWDPKITTPPGLYLLGVLYSKLISSLHWMFSFSDTLYCTIPVLRSLNFIGAVIVFPLILSFHPRSGLDFSPVSLGVFPLMAFFSSLYYTDVWSTNILLLSLVIGLRAKKSSSRILLSAILAAFSVTFRQTNIVWVGFNLITILDDSFIPKHISNPLLRLKALLYTFLTLKPHTRLLIFSYGAIAAMFAIFLRINGSITLGDKSNHVSALHIPQIFYFSIFTTFFSWPTWLSFNYLRIYIDDNFNLSKNRYSILRVLLTGLSLSFIAYIQLNYAIEHPFLIADNRHYTFYIWRRLIRPALGLRDDFSSNRSKSLAYLVVICLLTHFSLWNMWTKLCNSKSSANVNTILALLGSVIITLAPSPLFEPRYYIIPYIIWRLSIGTATNHSKYNARLLAEWWWYMIINITTGYFFLMYPFEWASEPGIIQRFMW</sequence>
<dbReference type="GO" id="GO:0005789">
    <property type="term" value="C:endoplasmic reticulum membrane"/>
    <property type="evidence" value="ECO:0007669"/>
    <property type="project" value="UniProtKB-SubCell"/>
</dbReference>
<dbReference type="UniPathway" id="UPA00378"/>
<dbReference type="PIRSF" id="PIRSF028810">
    <property type="entry name" value="Alpha1_2_glucosyltferase_Alg10"/>
    <property type="match status" value="1"/>
</dbReference>
<evidence type="ECO:0000256" key="10">
    <source>
        <dbReference type="ARBA" id="ARBA00022989"/>
    </source>
</evidence>
<keyword evidence="7" id="KW-0808">Transferase</keyword>
<keyword evidence="8 14" id="KW-0812">Transmembrane</keyword>
<keyword evidence="11 14" id="KW-0472">Membrane</keyword>
<name>A0A1E3PMG0_9ASCO</name>
<comment type="subcellular location">
    <subcellularLocation>
        <location evidence="1">Endoplasmic reticulum membrane</location>
        <topology evidence="1">Multi-pass membrane protein</topology>
    </subcellularLocation>
</comment>
<evidence type="ECO:0000256" key="8">
    <source>
        <dbReference type="ARBA" id="ARBA00022692"/>
    </source>
</evidence>
<keyword evidence="6 14" id="KW-0328">Glycosyltransferase</keyword>
<evidence type="ECO:0000256" key="12">
    <source>
        <dbReference type="ARBA" id="ARBA00044727"/>
    </source>
</evidence>
<evidence type="ECO:0000256" key="11">
    <source>
        <dbReference type="ARBA" id="ARBA00023136"/>
    </source>
</evidence>
<feature type="transmembrane region" description="Helical" evidence="14">
    <location>
        <begin position="284"/>
        <end position="306"/>
    </location>
</feature>
<evidence type="ECO:0000256" key="13">
    <source>
        <dbReference type="ARBA" id="ARBA00048064"/>
    </source>
</evidence>
<feature type="transmembrane region" description="Helical" evidence="14">
    <location>
        <begin position="344"/>
        <end position="363"/>
    </location>
</feature>
<gene>
    <name evidence="15" type="ORF">NADFUDRAFT_57500</name>
</gene>
<dbReference type="PANTHER" id="PTHR12989">
    <property type="entry name" value="ALPHA-1,2-GLUCOSYLTRANSFERASE ALG10"/>
    <property type="match status" value="1"/>
</dbReference>
<evidence type="ECO:0000256" key="14">
    <source>
        <dbReference type="PIRNR" id="PIRNR028810"/>
    </source>
</evidence>
<dbReference type="GO" id="GO:0106073">
    <property type="term" value="F:dolichyl pyrophosphate Glc2Man9GlcNAc2 alpha-1,2-glucosyltransferase activity"/>
    <property type="evidence" value="ECO:0007669"/>
    <property type="project" value="UniProtKB-UniRule"/>
</dbReference>
<feature type="transmembrane region" description="Helical" evidence="14">
    <location>
        <begin position="207"/>
        <end position="225"/>
    </location>
</feature>
<feature type="transmembrane region" description="Helical" evidence="14">
    <location>
        <begin position="113"/>
        <end position="134"/>
    </location>
</feature>
<proteinExistence type="inferred from homology"/>
<keyword evidence="16" id="KW-1185">Reference proteome</keyword>
<keyword evidence="10 14" id="KW-1133">Transmembrane helix</keyword>
<comment type="caution">
    <text evidence="14">Lacks conserved residue(s) required for the propagation of feature annotation.</text>
</comment>
<evidence type="ECO:0000256" key="4">
    <source>
        <dbReference type="ARBA" id="ARBA00011967"/>
    </source>
</evidence>
<comment type="similarity">
    <text evidence="3 14">Belongs to the ALG10 glucosyltransferase family.</text>
</comment>
<evidence type="ECO:0000313" key="15">
    <source>
        <dbReference type="EMBL" id="ODQ66631.1"/>
    </source>
</evidence>
<dbReference type="AlphaFoldDB" id="A0A1E3PMG0"/>
<feature type="transmembrane region" description="Helical" evidence="14">
    <location>
        <begin position="428"/>
        <end position="447"/>
    </location>
</feature>
<evidence type="ECO:0000256" key="3">
    <source>
        <dbReference type="ARBA" id="ARBA00010600"/>
    </source>
</evidence>
<evidence type="ECO:0000313" key="16">
    <source>
        <dbReference type="Proteomes" id="UP000095009"/>
    </source>
</evidence>
<reference evidence="15 16" key="1">
    <citation type="journal article" date="2016" name="Proc. Natl. Acad. Sci. U.S.A.">
        <title>Comparative genomics of biotechnologically important yeasts.</title>
        <authorList>
            <person name="Riley R."/>
            <person name="Haridas S."/>
            <person name="Wolfe K.H."/>
            <person name="Lopes M.R."/>
            <person name="Hittinger C.T."/>
            <person name="Goeker M."/>
            <person name="Salamov A.A."/>
            <person name="Wisecaver J.H."/>
            <person name="Long T.M."/>
            <person name="Calvey C.H."/>
            <person name="Aerts A.L."/>
            <person name="Barry K.W."/>
            <person name="Choi C."/>
            <person name="Clum A."/>
            <person name="Coughlan A.Y."/>
            <person name="Deshpande S."/>
            <person name="Douglass A.P."/>
            <person name="Hanson S.J."/>
            <person name="Klenk H.-P."/>
            <person name="LaButti K.M."/>
            <person name="Lapidus A."/>
            <person name="Lindquist E.A."/>
            <person name="Lipzen A.M."/>
            <person name="Meier-Kolthoff J.P."/>
            <person name="Ohm R.A."/>
            <person name="Otillar R.P."/>
            <person name="Pangilinan J.L."/>
            <person name="Peng Y."/>
            <person name="Rokas A."/>
            <person name="Rosa C.A."/>
            <person name="Scheuner C."/>
            <person name="Sibirny A.A."/>
            <person name="Slot J.C."/>
            <person name="Stielow J.B."/>
            <person name="Sun H."/>
            <person name="Kurtzman C.P."/>
            <person name="Blackwell M."/>
            <person name="Grigoriev I.V."/>
            <person name="Jeffries T.W."/>
        </authorList>
    </citation>
    <scope>NUCLEOTIDE SEQUENCE [LARGE SCALE GENOMIC DNA]</scope>
    <source>
        <strain evidence="15 16">DSM 6958</strain>
    </source>
</reference>
<protein>
    <recommendedName>
        <fullName evidence="5 14">Dol-P-Glc:Glc(2)Man(9)GlcNAc(2)-PP-Dol alpha-1,2-glucosyltransferase</fullName>
        <ecNumber evidence="4 14">2.4.1.256</ecNumber>
    </recommendedName>
</protein>
<evidence type="ECO:0000256" key="9">
    <source>
        <dbReference type="ARBA" id="ARBA00022824"/>
    </source>
</evidence>
<evidence type="ECO:0000256" key="5">
    <source>
        <dbReference type="ARBA" id="ARBA00018512"/>
    </source>
</evidence>
<keyword evidence="9" id="KW-0256">Endoplasmic reticulum</keyword>
<organism evidence="15 16">
    <name type="scientific">Nadsonia fulvescens var. elongata DSM 6958</name>
    <dbReference type="NCBI Taxonomy" id="857566"/>
    <lineage>
        <taxon>Eukaryota</taxon>
        <taxon>Fungi</taxon>
        <taxon>Dikarya</taxon>
        <taxon>Ascomycota</taxon>
        <taxon>Saccharomycotina</taxon>
        <taxon>Dipodascomycetes</taxon>
        <taxon>Dipodascales</taxon>
        <taxon>Dipodascales incertae sedis</taxon>
        <taxon>Nadsonia</taxon>
    </lineage>
</organism>
<comment type="catalytic activity">
    <reaction evidence="13">
        <text>an alpha-D-Glc-(1-&gt;3)-alpha-D-Glc-(1-&gt;3)-alpha-D-Man-(1-&gt;2)-alpha-D-Man-(1-&gt;2)-alpha-D-Man-(1-&gt;3)-[alpha-D-Man-(1-&gt;2)-alpha-D-Man-(1-&gt;3)-[alpha-D-Man-(1-&gt;2)-alpha-D-Man-(1-&gt;6)]-alpha-D-Man-(1-&gt;6)]-beta-D-Man-(1-&gt;4)-beta-D-GlcNAc-(1-&gt;4)-alpha-D-GlcNAc-diphospho-di-trans,poly-cis-dolichol + a di-trans,poly-cis-dolichyl beta-D-glucosyl phosphate = a alpha-D-Glc-(1-&gt;2)-alpha-D-Glc-(1-&gt;3)-alpha-D-Glc-(1-&gt;3)-alpha-D-Man-(1-&gt;2)-alpha-D-Man-(1-&gt;2)-alpha-D-Man-(1-&gt;3)-[alpha-D-Man-(1-&gt;2)-alpha-D-Man-(1-&gt;3)-[alpha-D-Man-(1-&gt;2)-alpha-D-Man-(1-&gt;6)]-alpha-D-Man-(1-&gt;6)]-beta-D-Man-(1-&gt;4)-beta-D-GlcNAc-(1-&gt;4)-alpha-D-GlcNAc-diphospho-di-trans,poly-cis-dolichol + a di-trans,poly-cis-dolichyl phosphate + H(+)</text>
        <dbReference type="Rhea" id="RHEA:29543"/>
        <dbReference type="Rhea" id="RHEA-COMP:19498"/>
        <dbReference type="Rhea" id="RHEA-COMP:19502"/>
        <dbReference type="Rhea" id="RHEA-COMP:19512"/>
        <dbReference type="Rhea" id="RHEA-COMP:19522"/>
        <dbReference type="ChEBI" id="CHEBI:15378"/>
        <dbReference type="ChEBI" id="CHEBI:57525"/>
        <dbReference type="ChEBI" id="CHEBI:57683"/>
        <dbReference type="ChEBI" id="CHEBI:132522"/>
        <dbReference type="ChEBI" id="CHEBI:132523"/>
        <dbReference type="EC" id="2.4.1.256"/>
    </reaction>
    <physiologicalReaction direction="left-to-right" evidence="13">
        <dbReference type="Rhea" id="RHEA:29544"/>
    </physiologicalReaction>
</comment>
<comment type="function">
    <text evidence="12">Dol-P-Glc:Glc(2)Man(9)GlcNAc(2)-PP-Dol alpha-1,2-glucosyltransferase that operates in the biosynthetic pathway of dolichol-linked oligosaccharides, the glycan precursors employed in protein asparagine (N)-glycosylation. The assembly of dolichol-linked oligosaccharides begins on the cytosolic side of the endoplasmic reticulum membrane and finishes in its lumen. The sequential addition of sugars to dolichol pyrophosphate produces dolichol-linked oligosaccharides containing fourteen sugars, including two GlcNAcs, nine mannoses and three glucoses. Once assembled, the oligosaccharide is transferred from the lipid to nascent proteins by oligosaccharyltransferases. In the lumen of the endoplasmic reticulum, adds the third and last glucose residue from dolichyl phosphate glucose (Dol-P-Glc) onto the lipid-linked oligosaccharide intermediate Glc(2)Man(9)GlcNAc(2)-PP-Dol to produce Glc(3)Man(9)GlcNAc(2)-PP-Dol.</text>
</comment>
<comment type="pathway">
    <text evidence="2">Protein modification; protein glycosylation.</text>
</comment>